<dbReference type="PANTHER" id="PTHR46949:SF1">
    <property type="entry name" value="AT07979P2"/>
    <property type="match status" value="1"/>
</dbReference>
<evidence type="ECO:0000313" key="4">
    <source>
        <dbReference type="Proteomes" id="UP001431783"/>
    </source>
</evidence>
<organism evidence="3 4">
    <name type="scientific">Henosepilachna vigintioctopunctata</name>
    <dbReference type="NCBI Taxonomy" id="420089"/>
    <lineage>
        <taxon>Eukaryota</taxon>
        <taxon>Metazoa</taxon>
        <taxon>Ecdysozoa</taxon>
        <taxon>Arthropoda</taxon>
        <taxon>Hexapoda</taxon>
        <taxon>Insecta</taxon>
        <taxon>Pterygota</taxon>
        <taxon>Neoptera</taxon>
        <taxon>Endopterygota</taxon>
        <taxon>Coleoptera</taxon>
        <taxon>Polyphaga</taxon>
        <taxon>Cucujiformia</taxon>
        <taxon>Coccinelloidea</taxon>
        <taxon>Coccinellidae</taxon>
        <taxon>Epilachninae</taxon>
        <taxon>Epilachnini</taxon>
        <taxon>Henosepilachna</taxon>
    </lineage>
</organism>
<accession>A0AAW1VD29</accession>
<reference evidence="3 4" key="1">
    <citation type="submission" date="2023-03" db="EMBL/GenBank/DDBJ databases">
        <title>Genome insight into feeding habits of ladybird beetles.</title>
        <authorList>
            <person name="Li H.-S."/>
            <person name="Huang Y.-H."/>
            <person name="Pang H."/>
        </authorList>
    </citation>
    <scope>NUCLEOTIDE SEQUENCE [LARGE SCALE GENOMIC DNA]</scope>
    <source>
        <strain evidence="3">SYSU_2023b</strain>
        <tissue evidence="3">Whole body</tissue>
    </source>
</reference>
<name>A0AAW1VD29_9CUCU</name>
<gene>
    <name evidence="3" type="ORF">WA026_015560</name>
</gene>
<feature type="compositionally biased region" description="Low complexity" evidence="2">
    <location>
        <begin position="124"/>
        <end position="136"/>
    </location>
</feature>
<sequence>MNIDDTIILGNILTSCQNQLTQLSKLHQLTKNYLGSSSFRNPLERYSLRQLDLSLLSQLWSLNESIQDFRQILQEQEDCRILSPPSPSPSPSSGDEGDGEEQYYVNTTPSMKFRPAPPPPPPARRSSNSSNASTGG</sequence>
<proteinExistence type="inferred from homology"/>
<evidence type="ECO:0000313" key="3">
    <source>
        <dbReference type="EMBL" id="KAK9891600.1"/>
    </source>
</evidence>
<keyword evidence="4" id="KW-1185">Reference proteome</keyword>
<dbReference type="EMBL" id="JARQZJ010000129">
    <property type="protein sequence ID" value="KAK9891600.1"/>
    <property type="molecule type" value="Genomic_DNA"/>
</dbReference>
<dbReference type="Proteomes" id="UP001431783">
    <property type="component" value="Unassembled WGS sequence"/>
</dbReference>
<dbReference type="PANTHER" id="PTHR46949">
    <property type="entry name" value="LEUCINE REPEAT ADAPTER PROTEIN 25"/>
    <property type="match status" value="1"/>
</dbReference>
<evidence type="ECO:0000256" key="2">
    <source>
        <dbReference type="SAM" id="MobiDB-lite"/>
    </source>
</evidence>
<protein>
    <submittedName>
        <fullName evidence="3">Uncharacterized protein</fullName>
    </submittedName>
</protein>
<comment type="caution">
    <text evidence="3">The sequence shown here is derived from an EMBL/GenBank/DDBJ whole genome shotgun (WGS) entry which is preliminary data.</text>
</comment>
<comment type="similarity">
    <text evidence="1">Belongs to the FAM89 family.</text>
</comment>
<dbReference type="AlphaFoldDB" id="A0AAW1VD29"/>
<feature type="region of interest" description="Disordered" evidence="2">
    <location>
        <begin position="77"/>
        <end position="136"/>
    </location>
</feature>
<evidence type="ECO:0000256" key="1">
    <source>
        <dbReference type="ARBA" id="ARBA00038125"/>
    </source>
</evidence>